<evidence type="ECO:0000256" key="4">
    <source>
        <dbReference type="SAM" id="MobiDB-lite"/>
    </source>
</evidence>
<dbReference type="WBParaSite" id="PSU_v2.g6675.t1">
    <property type="protein sequence ID" value="PSU_v2.g6675.t1"/>
    <property type="gene ID" value="PSU_v2.g6675"/>
</dbReference>
<accession>A0A914Z2U9</accession>
<evidence type="ECO:0000313" key="6">
    <source>
        <dbReference type="WBParaSite" id="PSU_v2.g6675.t1"/>
    </source>
</evidence>
<dbReference type="InterPro" id="IPR002110">
    <property type="entry name" value="Ankyrin_rpt"/>
</dbReference>
<dbReference type="Pfam" id="PF00023">
    <property type="entry name" value="Ank"/>
    <property type="match status" value="1"/>
</dbReference>
<protein>
    <submittedName>
        <fullName evidence="6">Uncharacterized protein</fullName>
    </submittedName>
</protein>
<organism evidence="5 6">
    <name type="scientific">Panagrolaimus superbus</name>
    <dbReference type="NCBI Taxonomy" id="310955"/>
    <lineage>
        <taxon>Eukaryota</taxon>
        <taxon>Metazoa</taxon>
        <taxon>Ecdysozoa</taxon>
        <taxon>Nematoda</taxon>
        <taxon>Chromadorea</taxon>
        <taxon>Rhabditida</taxon>
        <taxon>Tylenchina</taxon>
        <taxon>Panagrolaimomorpha</taxon>
        <taxon>Panagrolaimoidea</taxon>
        <taxon>Panagrolaimidae</taxon>
        <taxon>Panagrolaimus</taxon>
    </lineage>
</organism>
<name>A0A914Z2U9_9BILA</name>
<dbReference type="SMART" id="SM00248">
    <property type="entry name" value="ANK"/>
    <property type="match status" value="3"/>
</dbReference>
<dbReference type="PROSITE" id="PS50297">
    <property type="entry name" value="ANK_REP_REGION"/>
    <property type="match status" value="2"/>
</dbReference>
<evidence type="ECO:0000256" key="3">
    <source>
        <dbReference type="PROSITE-ProRule" id="PRU00023"/>
    </source>
</evidence>
<dbReference type="AlphaFoldDB" id="A0A914Z2U9"/>
<feature type="region of interest" description="Disordered" evidence="4">
    <location>
        <begin position="678"/>
        <end position="718"/>
    </location>
</feature>
<dbReference type="Pfam" id="PF12796">
    <property type="entry name" value="Ank_2"/>
    <property type="match status" value="1"/>
</dbReference>
<proteinExistence type="predicted"/>
<dbReference type="Proteomes" id="UP000887577">
    <property type="component" value="Unplaced"/>
</dbReference>
<dbReference type="InterPro" id="IPR036770">
    <property type="entry name" value="Ankyrin_rpt-contain_sf"/>
</dbReference>
<evidence type="ECO:0000256" key="1">
    <source>
        <dbReference type="ARBA" id="ARBA00022737"/>
    </source>
</evidence>
<evidence type="ECO:0000256" key="2">
    <source>
        <dbReference type="ARBA" id="ARBA00023043"/>
    </source>
</evidence>
<reference evidence="6" key="1">
    <citation type="submission" date="2022-11" db="UniProtKB">
        <authorList>
            <consortium name="WormBaseParasite"/>
        </authorList>
    </citation>
    <scope>IDENTIFICATION</scope>
</reference>
<feature type="compositionally biased region" description="Acidic residues" evidence="4">
    <location>
        <begin position="685"/>
        <end position="697"/>
    </location>
</feature>
<keyword evidence="2 3" id="KW-0040">ANK repeat</keyword>
<evidence type="ECO:0000313" key="5">
    <source>
        <dbReference type="Proteomes" id="UP000887577"/>
    </source>
</evidence>
<sequence>MNDKKVQELRSKIAATFGKDHVKTIECIIELASLFSEYRKFNEAFAEFKSAKEYSANLENDDPKKAEFIYAIDCGLLDSLTEVDKDLVPEALNEFKQKYPVTPEGGLDLIKRQNVSHLIGHCYYEIKKYDEARPYLALSVNTLEQLFDQLNPSDKNFNKKEKDYKIRKAQILYTFTQMALVDEKYNEAKELAETGLDCLRNQKRDGLYYFFLSVKRICIQSPEERLQNSLEMFPIWKNNKNHKLKEEELNVFYFLFYDYLAQKDFENAEQQLWKAFNEKEEMKKEDEENSVVKDLIEWYRLRQRMESIDQINDDDLKNNFEHYKKFERIAFGLFNLKAFEMAFQFYEKLLQATPPECLNKKMAILALLIKCSANFAKYQGHYLKCFTYSDQLYFITKSLMTSDCIEIALCRAISLTKLDSCSFEEKKNALNEVKDKLENDRQFVKFYKTYIQLLKSNQNGTEDVNTMMEQLQIHQARIQTSPAESETIKSTTDSTDEYDEILVEKIFSNIQQKWKKFEKVELLKKKINDKDCYGFTPLHKAVEKKNFEEIHFLIDECGYKSIIDKQEASGKTPLFMAVMEEKYEIVSFLIKSGASSDISTTDKRSKVPSNRTPLMEAVSLGSSALIRLLISNGANPLLKDAEDKKASSYFEDEEFEKTFAVAEFDDLKEAMELLKNAETEREIRDEENDQQDDDVDESNIRKRLNEGTLNVSKRTRRM</sequence>
<dbReference type="PANTHER" id="PTHR24134:SF9">
    <property type="entry name" value="ANKYRIN REPEAT AND SOCS BOX PROTEIN 8"/>
    <property type="match status" value="1"/>
</dbReference>
<feature type="repeat" description="ANK" evidence="3">
    <location>
        <begin position="569"/>
        <end position="601"/>
    </location>
</feature>
<dbReference type="PROSITE" id="PS50088">
    <property type="entry name" value="ANK_REPEAT"/>
    <property type="match status" value="2"/>
</dbReference>
<dbReference type="Gene3D" id="1.25.40.20">
    <property type="entry name" value="Ankyrin repeat-containing domain"/>
    <property type="match status" value="1"/>
</dbReference>
<keyword evidence="5" id="KW-1185">Reference proteome</keyword>
<dbReference type="SUPFAM" id="SSF48403">
    <property type="entry name" value="Ankyrin repeat"/>
    <property type="match status" value="1"/>
</dbReference>
<dbReference type="PANTHER" id="PTHR24134">
    <property type="entry name" value="ANKYRIN REPEAT-CONTAINING PROTEIN DDB_G0279043"/>
    <property type="match status" value="1"/>
</dbReference>
<keyword evidence="1" id="KW-0677">Repeat</keyword>
<feature type="repeat" description="ANK" evidence="3">
    <location>
        <begin position="609"/>
        <end position="641"/>
    </location>
</feature>